<dbReference type="InterPro" id="IPR016181">
    <property type="entry name" value="Acyl_CoA_acyltransferase"/>
</dbReference>
<dbReference type="GO" id="GO:0016747">
    <property type="term" value="F:acyltransferase activity, transferring groups other than amino-acyl groups"/>
    <property type="evidence" value="ECO:0007669"/>
    <property type="project" value="InterPro"/>
</dbReference>
<dbReference type="Proteomes" id="UP000321196">
    <property type="component" value="Unassembled WGS sequence"/>
</dbReference>
<organism evidence="2 3">
    <name type="scientific">Microbacterium mitrae</name>
    <dbReference type="NCBI Taxonomy" id="664640"/>
    <lineage>
        <taxon>Bacteria</taxon>
        <taxon>Bacillati</taxon>
        <taxon>Actinomycetota</taxon>
        <taxon>Actinomycetes</taxon>
        <taxon>Micrococcales</taxon>
        <taxon>Microbacteriaceae</taxon>
        <taxon>Microbacterium</taxon>
    </lineage>
</organism>
<dbReference type="SUPFAM" id="SSF55729">
    <property type="entry name" value="Acyl-CoA N-acyltransferases (Nat)"/>
    <property type="match status" value="1"/>
</dbReference>
<dbReference type="InterPro" id="IPR000182">
    <property type="entry name" value="GNAT_dom"/>
</dbReference>
<dbReference type="PROSITE" id="PS51186">
    <property type="entry name" value="GNAT"/>
    <property type="match status" value="1"/>
</dbReference>
<dbReference type="RefSeq" id="WP_147824855.1">
    <property type="nucleotide sequence ID" value="NZ_BAAARG010000001.1"/>
</dbReference>
<dbReference type="PANTHER" id="PTHR41700">
    <property type="entry name" value="GCN5-RELATED N-ACETYLTRANSFERASE"/>
    <property type="match status" value="1"/>
</dbReference>
<sequence length="284" mass="31015">MAETTSVIADAYLAADTAARDADVTMRILDRVQDFSQVVELLQHIWKGDVSRPPVNVETLRAVSKAGSYVGGAFRGDEMVGACFGFFGPPERRSLHSHIAGVRAGSRGRNVGFAIKTHQRAWALEHHIDEISWTFDPLISRNAYFNLVKLGATASEYLENFYGQMSDDLNGSDDTDRLLVTWKLWDPQVAAASRGDYVSGTAAGIPALLRPDDSFAPQREHSDAQLVAIGLPRDIETIRRENPTVATAWRLALRETLGAALAGGGTVIGFDRDGNYIVNRGKTQ</sequence>
<evidence type="ECO:0000313" key="2">
    <source>
        <dbReference type="EMBL" id="TXK06045.1"/>
    </source>
</evidence>
<proteinExistence type="predicted"/>
<gene>
    <name evidence="2" type="ORF">FVP60_03490</name>
</gene>
<keyword evidence="3" id="KW-1185">Reference proteome</keyword>
<dbReference type="AlphaFoldDB" id="A0A5C8HPX0"/>
<reference evidence="2 3" key="1">
    <citation type="submission" date="2019-08" db="EMBL/GenBank/DDBJ databases">
        <authorList>
            <person name="Dong K."/>
        </authorList>
    </citation>
    <scope>NUCLEOTIDE SEQUENCE [LARGE SCALE GENOMIC DNA]</scope>
    <source>
        <strain evidence="2 3">M4-8</strain>
    </source>
</reference>
<evidence type="ECO:0000313" key="3">
    <source>
        <dbReference type="Proteomes" id="UP000321196"/>
    </source>
</evidence>
<dbReference type="EMBL" id="VRSW01000001">
    <property type="protein sequence ID" value="TXK06045.1"/>
    <property type="molecule type" value="Genomic_DNA"/>
</dbReference>
<dbReference type="PANTHER" id="PTHR41700:SF1">
    <property type="entry name" value="N-ACETYLTRANSFERASE DOMAIN-CONTAINING PROTEIN"/>
    <property type="match status" value="1"/>
</dbReference>
<comment type="caution">
    <text evidence="2">The sequence shown here is derived from an EMBL/GenBank/DDBJ whole genome shotgun (WGS) entry which is preliminary data.</text>
</comment>
<evidence type="ECO:0000259" key="1">
    <source>
        <dbReference type="PROSITE" id="PS51186"/>
    </source>
</evidence>
<accession>A0A5C8HPX0</accession>
<protein>
    <submittedName>
        <fullName evidence="2">GNAT family N-acetyltransferase</fullName>
    </submittedName>
</protein>
<feature type="domain" description="N-acetyltransferase" evidence="1">
    <location>
        <begin position="24"/>
        <end position="170"/>
    </location>
</feature>
<dbReference type="InterPro" id="IPR038764">
    <property type="entry name" value="GNAT_N_AcTrfase_prd"/>
</dbReference>
<dbReference type="OrthoDB" id="9797990at2"/>
<keyword evidence="2" id="KW-0808">Transferase</keyword>
<dbReference type="Gene3D" id="3.40.630.30">
    <property type="match status" value="1"/>
</dbReference>
<name>A0A5C8HPX0_9MICO</name>